<dbReference type="PANTHER" id="PTHR31589">
    <property type="entry name" value="PROTEIN, PUTATIVE (DUF239)-RELATED-RELATED"/>
    <property type="match status" value="1"/>
</dbReference>
<dbReference type="KEGG" id="ath:AT5G25415"/>
<reference evidence="3 4" key="1">
    <citation type="journal article" date="2000" name="Nature">
        <title>Sequence and analysis of chromosome 5 of the plant Arabidopsis thaliana.</title>
        <authorList>
            <consortium name="Kazusa DNA Research Institute"/>
            <consortium name="Cold Spring Harbor and Washington University in St Louis Sequencing Consortium"/>
            <consortium name="European Union Arabidopsis Genome Sequencing Consortium"/>
            <person name="Tabata S."/>
            <person name="Kaneko T."/>
            <person name="Nakamura Y."/>
            <person name="Kotani H."/>
            <person name="Kato T."/>
            <person name="Asamizu E."/>
            <person name="Miyajima N."/>
            <person name="Sasamoto S."/>
            <person name="Kimura T."/>
            <person name="Hosouchi T."/>
            <person name="Kawashima K."/>
            <person name="Kohara M."/>
            <person name="Matsumoto M."/>
            <person name="Matsuno A."/>
            <person name="Muraki A."/>
            <person name="Nakayama S."/>
            <person name="Nakazaki N."/>
            <person name="Naruo K."/>
            <person name="Okumura S."/>
            <person name="Shinpo S."/>
            <person name="Takeuchi C."/>
            <person name="Wada T."/>
            <person name="Watanabe A."/>
            <person name="Yamada M."/>
            <person name="Yasuda M."/>
            <person name="Sato S."/>
            <person name="de la Bastide M."/>
            <person name="Huang E."/>
            <person name="Spiegel L."/>
            <person name="Gnoj L."/>
            <person name="O'Shaughnessy A."/>
            <person name="Preston R."/>
            <person name="Habermann K."/>
            <person name="Murray J."/>
            <person name="Johnson D."/>
            <person name="Rohlfing T."/>
            <person name="Nelson J."/>
            <person name="Stoneking T."/>
            <person name="Pepin K."/>
            <person name="Spieth J."/>
            <person name="Sekhon M."/>
            <person name="Armstrong J."/>
            <person name="Becker M."/>
            <person name="Belter E."/>
            <person name="Cordum H."/>
            <person name="Cordes M."/>
            <person name="Courtney L."/>
            <person name="Courtney W."/>
            <person name="Dante M."/>
            <person name="Du H."/>
            <person name="Edwards J."/>
            <person name="Fryman J."/>
            <person name="Haakensen B."/>
            <person name="Lamar E."/>
            <person name="Latreille P."/>
            <person name="Leonard S."/>
            <person name="Meyer R."/>
            <person name="Mulvaney E."/>
            <person name="Ozersky P."/>
            <person name="Riley A."/>
            <person name="Strowmatt C."/>
            <person name="Wagner-McPherson C."/>
            <person name="Wollam A."/>
            <person name="Yoakum M."/>
            <person name="Bell M."/>
            <person name="Dedhia N."/>
            <person name="Parnell L."/>
            <person name="Shah R."/>
            <person name="Rodriguez M."/>
            <person name="See L.H."/>
            <person name="Vil D."/>
            <person name="Baker J."/>
            <person name="Kirchoff K."/>
            <person name="Toth K."/>
            <person name="King L."/>
            <person name="Bahret A."/>
            <person name="Miller B."/>
            <person name="Marra M."/>
            <person name="Martienssen R."/>
            <person name="McCombie W.R."/>
            <person name="Wilson R.K."/>
            <person name="Murphy G."/>
            <person name="Bancroft I."/>
            <person name="Volckaert G."/>
            <person name="Wambutt R."/>
            <person name="Dusterhoft A."/>
            <person name="Stiekema W."/>
            <person name="Pohl T."/>
            <person name="Entian K.D."/>
            <person name="Terryn N."/>
            <person name="Hartley N."/>
            <person name="Bent E."/>
            <person name="Johnson S."/>
            <person name="Langham S.A."/>
            <person name="McCullagh B."/>
            <person name="Robben J."/>
            <person name="Grymonprez B."/>
            <person name="Zimmermann W."/>
            <person name="Ramsperger U."/>
            <person name="Wedler H."/>
            <person name="Balke K."/>
            <person name="Wedler E."/>
            <person name="Peters S."/>
            <person name="van Staveren M."/>
            <person name="Dirkse W."/>
            <person name="Mooijman P."/>
            <person name="Lankhorst R.K."/>
            <person name="Weitzenegger T."/>
            <person name="Bothe G."/>
            <person name="Rose M."/>
            <person name="Hauf J."/>
            <person name="Berneiser S."/>
            <person name="Hempel S."/>
            <person name="Feldpausch M."/>
            <person name="Lamberth S."/>
            <person name="Villarroel R."/>
            <person name="Gielen J."/>
            <person name="Ardiles W."/>
            <person name="Bents O."/>
            <person name="Lemcke K."/>
            <person name="Kolesov G."/>
            <person name="Mayer K."/>
            <person name="Rudd S."/>
            <person name="Schoof H."/>
            <person name="Schueller C."/>
            <person name="Zaccaria P."/>
            <person name="Mewes H.W."/>
            <person name="Bevan M."/>
            <person name="Fransz P."/>
        </authorList>
    </citation>
    <scope>NUCLEOTIDE SEQUENCE [LARGE SCALE GENOMIC DNA]</scope>
    <source>
        <strain evidence="4">cv. Columbia</strain>
    </source>
</reference>
<dbReference type="eggNOG" id="ENOG502SNKD">
    <property type="taxonomic scope" value="Eukaryota"/>
</dbReference>
<keyword evidence="4" id="KW-1185">Reference proteome</keyword>
<dbReference type="TAIR" id="AT5G25415"/>
<proteinExistence type="predicted"/>
<evidence type="ECO:0000259" key="1">
    <source>
        <dbReference type="PROSITE" id="PS52045"/>
    </source>
</evidence>
<protein>
    <recommendedName>
        <fullName evidence="1">Neprosin PEP catalytic domain-containing protein</fullName>
    </recommendedName>
</protein>
<dbReference type="STRING" id="3702.F4JWS2"/>
<dbReference type="InterPro" id="IPR053168">
    <property type="entry name" value="Glutamic_endopeptidase"/>
</dbReference>
<dbReference type="PhylomeDB" id="F4JWS2"/>
<accession>F4JWS2</accession>
<dbReference type="OMA" id="FPTEIMV"/>
<name>F4JWS2_ARATH</name>
<sequence length="334" mass="37077">MHEPETSKPYLIFSSDNLEAMISSVLSNGDNNKNVLFTFRKTKGSLVRSDQTLPLRSFKLSENATYDCLDIFKQPGLNHPSLQNHTIQIAGVRSRAGPYHGVEAWFNGYKLNVGRYQISYTQIFIGSRLNNQDNFIQAGYIINPGFFGTGQLWTYGFWKGKDGKGCYNTACDGFIQVSRKIPIVQPIDLKPGVPDWSRWSIHQDKGTGNWWLTQILQNAPNEDIGYWPKELFNLINNGATTVGVGGAVQASGSGSSPPMGNGNFPVGGRADSAIFTNIEVLDSNYNQRKMNSFPTEIMVDSPKCYGLRIGKVKLFHRTRLGFFFNYGGPGGNSC</sequence>
<dbReference type="PROSITE" id="PS52045">
    <property type="entry name" value="NEPROSIN_PEP_CD"/>
    <property type="match status" value="1"/>
</dbReference>
<evidence type="ECO:0000313" key="4">
    <source>
        <dbReference type="Proteomes" id="UP000006548"/>
    </source>
</evidence>
<evidence type="ECO:0000313" key="2">
    <source>
        <dbReference type="Araport" id="AT5G25415"/>
    </source>
</evidence>
<dbReference type="AlphaFoldDB" id="F4JWS2"/>
<dbReference type="SMR" id="F4JWS2"/>
<feature type="domain" description="Neprosin PEP catalytic" evidence="1">
    <location>
        <begin position="80"/>
        <end position="334"/>
    </location>
</feature>
<reference evidence="4" key="2">
    <citation type="journal article" date="2017" name="Plant J.">
        <title>Araport11: a complete reannotation of the Arabidopsis thaliana reference genome.</title>
        <authorList>
            <person name="Cheng C.Y."/>
            <person name="Krishnakumar V."/>
            <person name="Chan A.P."/>
            <person name="Thibaud-Nissen F."/>
            <person name="Schobel S."/>
            <person name="Town C.D."/>
        </authorList>
    </citation>
    <scope>GENOME REANNOTATION</scope>
    <source>
        <strain evidence="4">cv. Columbia</strain>
    </source>
</reference>
<dbReference type="HOGENOM" id="CLU_030538_1_0_1"/>
<gene>
    <name evidence="2 3" type="ordered locus">At5g25415</name>
</gene>
<dbReference type="InterPro" id="IPR004314">
    <property type="entry name" value="Neprosin"/>
</dbReference>
<dbReference type="EMBL" id="CP002688">
    <property type="protein sequence ID" value="AED93438.1"/>
    <property type="molecule type" value="Genomic_DNA"/>
</dbReference>
<dbReference type="ExpressionAtlas" id="F4JWS2">
    <property type="expression patterns" value="baseline and differential"/>
</dbReference>
<dbReference type="InParanoid" id="F4JWS2"/>
<dbReference type="GeneID" id="832614"/>
<dbReference type="RefSeq" id="NP_568471.1">
    <property type="nucleotide sequence ID" value="NM_122451.2"/>
</dbReference>
<dbReference type="Pfam" id="PF03080">
    <property type="entry name" value="Neprosin"/>
    <property type="match status" value="1"/>
</dbReference>
<dbReference type="Araport" id="AT5G25415"/>
<dbReference type="PaxDb" id="3702-AT5G25415.1"/>
<dbReference type="Proteomes" id="UP000006548">
    <property type="component" value="Chromosome 5"/>
</dbReference>
<evidence type="ECO:0000313" key="3">
    <source>
        <dbReference type="EMBL" id="AED93438.1"/>
    </source>
</evidence>
<organism evidence="3 4">
    <name type="scientific">Arabidopsis thaliana</name>
    <name type="common">Mouse-ear cress</name>
    <dbReference type="NCBI Taxonomy" id="3702"/>
    <lineage>
        <taxon>Eukaryota</taxon>
        <taxon>Viridiplantae</taxon>
        <taxon>Streptophyta</taxon>
        <taxon>Embryophyta</taxon>
        <taxon>Tracheophyta</taxon>
        <taxon>Spermatophyta</taxon>
        <taxon>Magnoliopsida</taxon>
        <taxon>eudicotyledons</taxon>
        <taxon>Gunneridae</taxon>
        <taxon>Pentapetalae</taxon>
        <taxon>rosids</taxon>
        <taxon>malvids</taxon>
        <taxon>Brassicales</taxon>
        <taxon>Brassicaceae</taxon>
        <taxon>Camelineae</taxon>
        <taxon>Arabidopsis</taxon>
    </lineage>
</organism>
<dbReference type="PANTHER" id="PTHR31589:SF60">
    <property type="entry name" value="NEPROSIN DOMAIN-CONTAINING PROTEIN-RELATED"/>
    <property type="match status" value="1"/>
</dbReference>